<accession>A0A1V1P6S9</accession>
<dbReference type="Pfam" id="PF00404">
    <property type="entry name" value="Dockerin_1"/>
    <property type="match status" value="1"/>
</dbReference>
<organism evidence="1 2">
    <name type="scientific">Candidatus Magnetoglobus multicellularis str. Araruama</name>
    <dbReference type="NCBI Taxonomy" id="890399"/>
    <lineage>
        <taxon>Bacteria</taxon>
        <taxon>Pseudomonadati</taxon>
        <taxon>Thermodesulfobacteriota</taxon>
        <taxon>Desulfobacteria</taxon>
        <taxon>Desulfobacterales</taxon>
        <taxon>Desulfobacteraceae</taxon>
        <taxon>Candidatus Magnetoglobus</taxon>
    </lineage>
</organism>
<dbReference type="CDD" id="cd14256">
    <property type="entry name" value="Dockerin_I"/>
    <property type="match status" value="1"/>
</dbReference>
<gene>
    <name evidence="1" type="ORF">OMM_03117</name>
</gene>
<dbReference type="Proteomes" id="UP000189670">
    <property type="component" value="Unassembled WGS sequence"/>
</dbReference>
<evidence type="ECO:0008006" key="3">
    <source>
        <dbReference type="Google" id="ProtNLM"/>
    </source>
</evidence>
<dbReference type="InterPro" id="IPR036439">
    <property type="entry name" value="Dockerin_dom_sf"/>
</dbReference>
<dbReference type="GO" id="GO:0004553">
    <property type="term" value="F:hydrolase activity, hydrolyzing O-glycosyl compounds"/>
    <property type="evidence" value="ECO:0007669"/>
    <property type="project" value="InterPro"/>
</dbReference>
<sequence length="467" mass="51282">MIVCLICTTALCFGITEVTGKEQMTAVVITASAGWTSGAHSIVSGEPVNGHRNVQNKILPTISDLGISSHGPYFYRIERFQSDNISKFHISNPSQVIWNVSALSSDEPDLQSQSSNPYAMIFASNEKAYLIRHGARTVWIVDPSVSYEDRHQFKIGQLDLSAYAVENGQHDFDDTDAYPEMCAGKVVGDKLFIVMQRLVDWCPKESVHSYVAVFNVHTDTEIDTRKGEGYLKGIKLPSPVYDAGFPESSSIHYLKENNTLYVSGPASMGFCSSGVGGTGGIVAINPETYETKVVLDGSADTWQYGNISSTAIVSKNKGYFVSVPDASDIVGSKNSVHTFNPETGEVLNDLSNLKGKDIWSMALDRQQKLWMCNSSDSEIVIIDTSDNSIEERVAIDPLPKVVSFLYTYEFDVGDVNQNGVISPQDAVDAYKLALKNEWSNDELNRADMNGDSKITAQDAFDIFWAGF</sequence>
<dbReference type="GO" id="GO:0000272">
    <property type="term" value="P:polysaccharide catabolic process"/>
    <property type="evidence" value="ECO:0007669"/>
    <property type="project" value="InterPro"/>
</dbReference>
<dbReference type="SUPFAM" id="SSF63829">
    <property type="entry name" value="Calcium-dependent phosphotriesterase"/>
    <property type="match status" value="1"/>
</dbReference>
<protein>
    <recommendedName>
        <fullName evidence="3">Dockerin domain-containing protein</fullName>
    </recommendedName>
</protein>
<evidence type="ECO:0000313" key="2">
    <source>
        <dbReference type="Proteomes" id="UP000189670"/>
    </source>
</evidence>
<comment type="caution">
    <text evidence="1">The sequence shown here is derived from an EMBL/GenBank/DDBJ whole genome shotgun (WGS) entry which is preliminary data.</text>
</comment>
<dbReference type="EMBL" id="ATBP01000397">
    <property type="protein sequence ID" value="ETR70609.1"/>
    <property type="molecule type" value="Genomic_DNA"/>
</dbReference>
<dbReference type="Gene3D" id="1.10.1330.10">
    <property type="entry name" value="Dockerin domain"/>
    <property type="match status" value="1"/>
</dbReference>
<dbReference type="AlphaFoldDB" id="A0A1V1P6S9"/>
<dbReference type="SUPFAM" id="SSF63446">
    <property type="entry name" value="Type I dockerin domain"/>
    <property type="match status" value="1"/>
</dbReference>
<name>A0A1V1P6S9_9BACT</name>
<dbReference type="InterPro" id="IPR002105">
    <property type="entry name" value="Dockerin_1_rpt"/>
</dbReference>
<evidence type="ECO:0000313" key="1">
    <source>
        <dbReference type="EMBL" id="ETR70609.1"/>
    </source>
</evidence>
<dbReference type="Gene3D" id="2.130.10.10">
    <property type="entry name" value="YVTN repeat-like/Quinoprotein amine dehydrogenase"/>
    <property type="match status" value="1"/>
</dbReference>
<proteinExistence type="predicted"/>
<reference evidence="2" key="1">
    <citation type="submission" date="2012-11" db="EMBL/GenBank/DDBJ databases">
        <authorList>
            <person name="Lucero-Rivera Y.E."/>
            <person name="Tovar-Ramirez D."/>
        </authorList>
    </citation>
    <scope>NUCLEOTIDE SEQUENCE [LARGE SCALE GENOMIC DNA]</scope>
    <source>
        <strain evidence="2">Araruama</strain>
    </source>
</reference>
<dbReference type="InterPro" id="IPR015943">
    <property type="entry name" value="WD40/YVTN_repeat-like_dom_sf"/>
</dbReference>